<feature type="transmembrane region" description="Helical" evidence="7">
    <location>
        <begin position="99"/>
        <end position="122"/>
    </location>
</feature>
<dbReference type="RefSeq" id="WP_354153112.1">
    <property type="nucleotide sequence ID" value="NZ_JBEPMN010000024.1"/>
</dbReference>
<keyword evidence="2 7" id="KW-0813">Transport</keyword>
<dbReference type="Gene3D" id="1.10.3720.10">
    <property type="entry name" value="MetI-like"/>
    <property type="match status" value="1"/>
</dbReference>
<keyword evidence="5 7" id="KW-1133">Transmembrane helix</keyword>
<keyword evidence="6 7" id="KW-0472">Membrane</keyword>
<evidence type="ECO:0000259" key="8">
    <source>
        <dbReference type="PROSITE" id="PS50928"/>
    </source>
</evidence>
<evidence type="ECO:0000313" key="9">
    <source>
        <dbReference type="EMBL" id="MET3663312.1"/>
    </source>
</evidence>
<comment type="caution">
    <text evidence="9">The sequence shown here is derived from an EMBL/GenBank/DDBJ whole genome shotgun (WGS) entry which is preliminary data.</text>
</comment>
<evidence type="ECO:0000256" key="5">
    <source>
        <dbReference type="ARBA" id="ARBA00022989"/>
    </source>
</evidence>
<evidence type="ECO:0000256" key="6">
    <source>
        <dbReference type="ARBA" id="ARBA00023136"/>
    </source>
</evidence>
<evidence type="ECO:0000256" key="4">
    <source>
        <dbReference type="ARBA" id="ARBA00022692"/>
    </source>
</evidence>
<evidence type="ECO:0000256" key="3">
    <source>
        <dbReference type="ARBA" id="ARBA00022475"/>
    </source>
</evidence>
<dbReference type="InterPro" id="IPR035906">
    <property type="entry name" value="MetI-like_sf"/>
</dbReference>
<dbReference type="InterPro" id="IPR000515">
    <property type="entry name" value="MetI-like"/>
</dbReference>
<feature type="transmembrane region" description="Helical" evidence="7">
    <location>
        <begin position="176"/>
        <end position="195"/>
    </location>
</feature>
<keyword evidence="3" id="KW-1003">Cell membrane</keyword>
<feature type="transmembrane region" description="Helical" evidence="7">
    <location>
        <begin position="134"/>
        <end position="164"/>
    </location>
</feature>
<dbReference type="Proteomes" id="UP001549143">
    <property type="component" value="Unassembled WGS sequence"/>
</dbReference>
<dbReference type="PANTHER" id="PTHR43163:SF6">
    <property type="entry name" value="DIPEPTIDE TRANSPORT SYSTEM PERMEASE PROTEIN DPPB-RELATED"/>
    <property type="match status" value="1"/>
</dbReference>
<dbReference type="Pfam" id="PF00528">
    <property type="entry name" value="BPD_transp_1"/>
    <property type="match status" value="1"/>
</dbReference>
<feature type="domain" description="ABC transmembrane type-1" evidence="8">
    <location>
        <begin position="95"/>
        <end position="299"/>
    </location>
</feature>
<evidence type="ECO:0000313" key="10">
    <source>
        <dbReference type="Proteomes" id="UP001549143"/>
    </source>
</evidence>
<keyword evidence="10" id="KW-1185">Reference proteome</keyword>
<organism evidence="9 10">
    <name type="scientific">Aquamicrobium ahrensii</name>
    <dbReference type="NCBI Taxonomy" id="469551"/>
    <lineage>
        <taxon>Bacteria</taxon>
        <taxon>Pseudomonadati</taxon>
        <taxon>Pseudomonadota</taxon>
        <taxon>Alphaproteobacteria</taxon>
        <taxon>Hyphomicrobiales</taxon>
        <taxon>Phyllobacteriaceae</taxon>
        <taxon>Aquamicrobium</taxon>
    </lineage>
</organism>
<comment type="similarity">
    <text evidence="7">Belongs to the binding-protein-dependent transport system permease family.</text>
</comment>
<accession>A0ABV2KQH1</accession>
<keyword evidence="4 7" id="KW-0812">Transmembrane</keyword>
<dbReference type="EMBL" id="JBEPMN010000024">
    <property type="protein sequence ID" value="MET3663312.1"/>
    <property type="molecule type" value="Genomic_DNA"/>
</dbReference>
<feature type="transmembrane region" description="Helical" evidence="7">
    <location>
        <begin position="234"/>
        <end position="260"/>
    </location>
</feature>
<name>A0ABV2KQH1_9HYPH</name>
<evidence type="ECO:0000256" key="7">
    <source>
        <dbReference type="RuleBase" id="RU363032"/>
    </source>
</evidence>
<sequence length="313" mass="34028">MLRFAARRILVALFIVWAVVTIVFFSMRVIPADPAEVALGDYATAESLEAFRQKTGLDRPLLVQYLELLGNLARGDLGRSIITNQPIGAQIAEAFPHTLALALGSLIVGTAIGIPTGVITAVKRGTWIDFSGRIFALLGLSFPAFYLGIVLLIVFSVWLGWFPIIHSLRGDSLGEAFYKLILPSLSLGLIQAAYVTRLTRSTMLETLTQDYVRTAVAKGLRRPKVYFKHALRNVLIPVVTAIGLYTGSLLGGAIMTETVFNRPGLGKLLVGAIAQRDYDLIQSGLIVFAVIVVVVNLLIDLSYGLLDPRVKHA</sequence>
<feature type="transmembrane region" description="Helical" evidence="7">
    <location>
        <begin position="9"/>
        <end position="30"/>
    </location>
</feature>
<gene>
    <name evidence="9" type="ORF">ABID44_003668</name>
</gene>
<reference evidence="9 10" key="1">
    <citation type="submission" date="2024-06" db="EMBL/GenBank/DDBJ databases">
        <title>Genomic Encyclopedia of Type Strains, Phase IV (KMG-IV): sequencing the most valuable type-strain genomes for metagenomic binning, comparative biology and taxonomic classification.</title>
        <authorList>
            <person name="Goeker M."/>
        </authorList>
    </citation>
    <scope>NUCLEOTIDE SEQUENCE [LARGE SCALE GENOMIC DNA]</scope>
    <source>
        <strain evidence="9 10">DSM 19730</strain>
    </source>
</reference>
<feature type="transmembrane region" description="Helical" evidence="7">
    <location>
        <begin position="280"/>
        <end position="299"/>
    </location>
</feature>
<proteinExistence type="inferred from homology"/>
<dbReference type="SUPFAM" id="SSF161098">
    <property type="entry name" value="MetI-like"/>
    <property type="match status" value="1"/>
</dbReference>
<evidence type="ECO:0000256" key="2">
    <source>
        <dbReference type="ARBA" id="ARBA00022448"/>
    </source>
</evidence>
<protein>
    <submittedName>
        <fullName evidence="9">ABC-type dipeptide/oligopeptide/nickel transport system permease component</fullName>
    </submittedName>
</protein>
<dbReference type="PROSITE" id="PS50928">
    <property type="entry name" value="ABC_TM1"/>
    <property type="match status" value="1"/>
</dbReference>
<comment type="subcellular location">
    <subcellularLocation>
        <location evidence="1 7">Cell membrane</location>
        <topology evidence="1 7">Multi-pass membrane protein</topology>
    </subcellularLocation>
</comment>
<dbReference type="Pfam" id="PF19300">
    <property type="entry name" value="BPD_transp_1_N"/>
    <property type="match status" value="1"/>
</dbReference>
<dbReference type="InterPro" id="IPR045621">
    <property type="entry name" value="BPD_transp_1_N"/>
</dbReference>
<dbReference type="CDD" id="cd06261">
    <property type="entry name" value="TM_PBP2"/>
    <property type="match status" value="1"/>
</dbReference>
<evidence type="ECO:0000256" key="1">
    <source>
        <dbReference type="ARBA" id="ARBA00004651"/>
    </source>
</evidence>
<dbReference type="PANTHER" id="PTHR43163">
    <property type="entry name" value="DIPEPTIDE TRANSPORT SYSTEM PERMEASE PROTEIN DPPB-RELATED"/>
    <property type="match status" value="1"/>
</dbReference>